<evidence type="ECO:0000313" key="2">
    <source>
        <dbReference type="EMBL" id="QJA76197.1"/>
    </source>
</evidence>
<proteinExistence type="predicted"/>
<feature type="transmembrane region" description="Helical" evidence="1">
    <location>
        <begin position="106"/>
        <end position="128"/>
    </location>
</feature>
<evidence type="ECO:0000313" key="3">
    <source>
        <dbReference type="EMBL" id="QJA89952.1"/>
    </source>
</evidence>
<dbReference type="Pfam" id="PF11351">
    <property type="entry name" value="GTA_holin_3TM"/>
    <property type="match status" value="1"/>
</dbReference>
<reference evidence="2" key="1">
    <citation type="submission" date="2020-03" db="EMBL/GenBank/DDBJ databases">
        <title>The deep terrestrial virosphere.</title>
        <authorList>
            <person name="Holmfeldt K."/>
            <person name="Nilsson E."/>
            <person name="Simone D."/>
            <person name="Lopez-Fernandez M."/>
            <person name="Wu X."/>
            <person name="de Brujin I."/>
            <person name="Lundin D."/>
            <person name="Andersson A."/>
            <person name="Bertilsson S."/>
            <person name="Dopson M."/>
        </authorList>
    </citation>
    <scope>NUCLEOTIDE SEQUENCE</scope>
    <source>
        <strain evidence="2">MM415A01563</strain>
        <strain evidence="3">MM415B02467</strain>
    </source>
</reference>
<keyword evidence="1" id="KW-1133">Transmembrane helix</keyword>
<feature type="transmembrane region" description="Helical" evidence="1">
    <location>
        <begin position="71"/>
        <end position="100"/>
    </location>
</feature>
<evidence type="ECO:0000256" key="1">
    <source>
        <dbReference type="SAM" id="Phobius"/>
    </source>
</evidence>
<gene>
    <name evidence="2" type="ORF">MM415A01563_0015</name>
    <name evidence="3" type="ORF">MM415B02467_0014</name>
</gene>
<dbReference type="AlphaFoldDB" id="A0A6M3K5I1"/>
<dbReference type="EMBL" id="MT142880">
    <property type="protein sequence ID" value="QJA89952.1"/>
    <property type="molecule type" value="Genomic_DNA"/>
</dbReference>
<sequence>MWQTLLNPVLEIGGKVIDRLWPDPVEREKAKLELMKLAQEGELKDLEVRLSAILAEAQSQDPWTSRARPSFLYVCYALLLASIPMGILSAISPEIAAAIIEGFRNWLSAIPSEIVTLMGIGYLGYAGARSWDKTKIMEGKK</sequence>
<dbReference type="EMBL" id="MT142210">
    <property type="protein sequence ID" value="QJA76197.1"/>
    <property type="molecule type" value="Genomic_DNA"/>
</dbReference>
<protein>
    <submittedName>
        <fullName evidence="2">Putative holin</fullName>
    </submittedName>
</protein>
<dbReference type="InterPro" id="IPR021497">
    <property type="entry name" value="GTA_holin_3TM"/>
</dbReference>
<accession>A0A6M3K5I1</accession>
<keyword evidence="1" id="KW-0472">Membrane</keyword>
<organism evidence="2">
    <name type="scientific">viral metagenome</name>
    <dbReference type="NCBI Taxonomy" id="1070528"/>
    <lineage>
        <taxon>unclassified sequences</taxon>
        <taxon>metagenomes</taxon>
        <taxon>organismal metagenomes</taxon>
    </lineage>
</organism>
<keyword evidence="1" id="KW-0812">Transmembrane</keyword>
<name>A0A6M3K5I1_9ZZZZ</name>